<gene>
    <name evidence="2" type="ORF">OXX778_LOCUS14459</name>
</gene>
<dbReference type="Gene3D" id="3.30.1370.110">
    <property type="match status" value="1"/>
</dbReference>
<dbReference type="GO" id="GO:0004519">
    <property type="term" value="F:endonuclease activity"/>
    <property type="evidence" value="ECO:0007669"/>
    <property type="project" value="TreeGrafter"/>
</dbReference>
<sequence length="222" mass="25695">ETTDYINEFFNIDQVKEINRVFDIKSTKISKRSISAGQLTSNKFNRFNSVEANYEEEEEEEYELSENGRDLASKYSNIRQSYFEKAAEAHSRGWGAVAQYYADMGHQQTQRIEDSNQKAAVQIFKENNPDFNHSNTLDLHGLHVKEAIDVLKKIITKRKLELSNPSNNNKKKKNYIFVITGYGHHSENGPRLRPNVINFLNQSAIRYKEVNVGLLQVYVLNN</sequence>
<dbReference type="AlphaFoldDB" id="A0A814DWA4"/>
<organism evidence="2 3">
    <name type="scientific">Brachionus calyciflorus</name>
    <dbReference type="NCBI Taxonomy" id="104777"/>
    <lineage>
        <taxon>Eukaryota</taxon>
        <taxon>Metazoa</taxon>
        <taxon>Spiralia</taxon>
        <taxon>Gnathifera</taxon>
        <taxon>Rotifera</taxon>
        <taxon>Eurotatoria</taxon>
        <taxon>Monogononta</taxon>
        <taxon>Pseudotrocha</taxon>
        <taxon>Ploima</taxon>
        <taxon>Brachionidae</taxon>
        <taxon>Brachionus</taxon>
    </lineage>
</organism>
<proteinExistence type="predicted"/>
<accession>A0A814DWA4</accession>
<evidence type="ECO:0000259" key="1">
    <source>
        <dbReference type="PROSITE" id="PS50828"/>
    </source>
</evidence>
<feature type="non-terminal residue" evidence="2">
    <location>
        <position position="1"/>
    </location>
</feature>
<reference evidence="2" key="1">
    <citation type="submission" date="2021-02" db="EMBL/GenBank/DDBJ databases">
        <authorList>
            <person name="Nowell W R."/>
        </authorList>
    </citation>
    <scope>NUCLEOTIDE SEQUENCE</scope>
    <source>
        <strain evidence="2">Ploen Becks lab</strain>
    </source>
</reference>
<dbReference type="SMART" id="SM00463">
    <property type="entry name" value="SMR"/>
    <property type="match status" value="1"/>
</dbReference>
<dbReference type="InterPro" id="IPR002625">
    <property type="entry name" value="Smr_dom"/>
</dbReference>
<comment type="caution">
    <text evidence="2">The sequence shown here is derived from an EMBL/GenBank/DDBJ whole genome shotgun (WGS) entry which is preliminary data.</text>
</comment>
<dbReference type="PROSITE" id="PS50828">
    <property type="entry name" value="SMR"/>
    <property type="match status" value="1"/>
</dbReference>
<dbReference type="InterPro" id="IPR052772">
    <property type="entry name" value="Endo/PolyKinase_Domain-Protein"/>
</dbReference>
<evidence type="ECO:0000313" key="2">
    <source>
        <dbReference type="EMBL" id="CAF0961236.1"/>
    </source>
</evidence>
<feature type="domain" description="Smr" evidence="1">
    <location>
        <begin position="137"/>
        <end position="220"/>
    </location>
</feature>
<dbReference type="PANTHER" id="PTHR46535">
    <property type="entry name" value="NEDD4-BINDING PROTEIN 2"/>
    <property type="match status" value="1"/>
</dbReference>
<dbReference type="SMART" id="SM01162">
    <property type="entry name" value="DUF1771"/>
    <property type="match status" value="1"/>
</dbReference>
<dbReference type="OrthoDB" id="3231855at2759"/>
<dbReference type="PANTHER" id="PTHR46535:SF1">
    <property type="entry name" value="NEDD4-BINDING PROTEIN 2"/>
    <property type="match status" value="1"/>
</dbReference>
<dbReference type="Pfam" id="PF08590">
    <property type="entry name" value="DUF1771"/>
    <property type="match status" value="1"/>
</dbReference>
<keyword evidence="3" id="KW-1185">Reference proteome</keyword>
<dbReference type="Pfam" id="PF01713">
    <property type="entry name" value="Smr"/>
    <property type="match status" value="1"/>
</dbReference>
<evidence type="ECO:0000313" key="3">
    <source>
        <dbReference type="Proteomes" id="UP000663879"/>
    </source>
</evidence>
<dbReference type="EMBL" id="CAJNOC010002982">
    <property type="protein sequence ID" value="CAF0961236.1"/>
    <property type="molecule type" value="Genomic_DNA"/>
</dbReference>
<protein>
    <recommendedName>
        <fullName evidence="1">Smr domain-containing protein</fullName>
    </recommendedName>
</protein>
<dbReference type="InterPro" id="IPR036063">
    <property type="entry name" value="Smr_dom_sf"/>
</dbReference>
<name>A0A814DWA4_9BILA</name>
<dbReference type="Proteomes" id="UP000663879">
    <property type="component" value="Unassembled WGS sequence"/>
</dbReference>
<dbReference type="SUPFAM" id="SSF160443">
    <property type="entry name" value="SMR domain-like"/>
    <property type="match status" value="1"/>
</dbReference>
<dbReference type="GO" id="GO:0005634">
    <property type="term" value="C:nucleus"/>
    <property type="evidence" value="ECO:0007669"/>
    <property type="project" value="TreeGrafter"/>
</dbReference>
<dbReference type="InterPro" id="IPR013899">
    <property type="entry name" value="DUF1771"/>
</dbReference>